<comment type="cofactor">
    <cofactor evidence="9">
        <name>Zn(2+)</name>
        <dbReference type="ChEBI" id="CHEBI:29105"/>
    </cofactor>
    <text evidence="9">Binds 1 zinc ion per subunit.</text>
</comment>
<dbReference type="PANTHER" id="PTHR11533:SF174">
    <property type="entry name" value="PUROMYCIN-SENSITIVE AMINOPEPTIDASE-RELATED"/>
    <property type="match status" value="1"/>
</dbReference>
<evidence type="ECO:0000256" key="6">
    <source>
        <dbReference type="ARBA" id="ARBA00022801"/>
    </source>
</evidence>
<feature type="chain" id="PRO_5046763772" description="Aminopeptidase" evidence="11">
    <location>
        <begin position="19"/>
        <end position="921"/>
    </location>
</feature>
<dbReference type="Pfam" id="PF11838">
    <property type="entry name" value="ERAP1_C"/>
    <property type="match status" value="1"/>
</dbReference>
<keyword evidence="7 9" id="KW-0862">Zinc</keyword>
<dbReference type="EMBL" id="CP089982">
    <property type="protein sequence ID" value="WXA90855.1"/>
    <property type="molecule type" value="Genomic_DNA"/>
</dbReference>
<dbReference type="CDD" id="cd09601">
    <property type="entry name" value="M1_APN-Q_like"/>
    <property type="match status" value="1"/>
</dbReference>
<evidence type="ECO:0000256" key="5">
    <source>
        <dbReference type="ARBA" id="ARBA00022723"/>
    </source>
</evidence>
<feature type="domain" description="Peptidase M1 membrane alanine aminopeptidase" evidence="12">
    <location>
        <begin position="282"/>
        <end position="489"/>
    </location>
</feature>
<evidence type="ECO:0000259" key="14">
    <source>
        <dbReference type="Pfam" id="PF17900"/>
    </source>
</evidence>
<dbReference type="PROSITE" id="PS51257">
    <property type="entry name" value="PROKAR_LIPOPROTEIN"/>
    <property type="match status" value="1"/>
</dbReference>
<dbReference type="InterPro" id="IPR045357">
    <property type="entry name" value="Aminopeptidase_N-like_N"/>
</dbReference>
<dbReference type="PRINTS" id="PR00756">
    <property type="entry name" value="ALADIPTASE"/>
</dbReference>
<dbReference type="Pfam" id="PF17900">
    <property type="entry name" value="Peptidase_M1_N"/>
    <property type="match status" value="1"/>
</dbReference>
<dbReference type="InterPro" id="IPR050344">
    <property type="entry name" value="Peptidase_M1_aminopeptidases"/>
</dbReference>
<dbReference type="InterPro" id="IPR042097">
    <property type="entry name" value="Aminopeptidase_N-like_N_sf"/>
</dbReference>
<evidence type="ECO:0000256" key="10">
    <source>
        <dbReference type="SAM" id="MobiDB-lite"/>
    </source>
</evidence>
<feature type="signal peptide" evidence="11">
    <location>
        <begin position="1"/>
        <end position="18"/>
    </location>
</feature>
<feature type="region of interest" description="Disordered" evidence="10">
    <location>
        <begin position="30"/>
        <end position="58"/>
    </location>
</feature>
<protein>
    <recommendedName>
        <fullName evidence="9">Aminopeptidase</fullName>
        <ecNumber evidence="9">3.4.11.-</ecNumber>
    </recommendedName>
</protein>
<organism evidence="15 16">
    <name type="scientific">Pendulispora brunnea</name>
    <dbReference type="NCBI Taxonomy" id="2905690"/>
    <lineage>
        <taxon>Bacteria</taxon>
        <taxon>Pseudomonadati</taxon>
        <taxon>Myxococcota</taxon>
        <taxon>Myxococcia</taxon>
        <taxon>Myxococcales</taxon>
        <taxon>Sorangiineae</taxon>
        <taxon>Pendulisporaceae</taxon>
        <taxon>Pendulispora</taxon>
    </lineage>
</organism>
<evidence type="ECO:0000256" key="11">
    <source>
        <dbReference type="SAM" id="SignalP"/>
    </source>
</evidence>
<feature type="domain" description="Aminopeptidase N-like N-terminal" evidence="14">
    <location>
        <begin position="66"/>
        <end position="240"/>
    </location>
</feature>
<reference evidence="15 16" key="1">
    <citation type="submission" date="2021-12" db="EMBL/GenBank/DDBJ databases">
        <title>Discovery of the Pendulisporaceae a myxobacterial family with distinct sporulation behavior and unique specialized metabolism.</title>
        <authorList>
            <person name="Garcia R."/>
            <person name="Popoff A."/>
            <person name="Bader C.D."/>
            <person name="Loehr J."/>
            <person name="Walesch S."/>
            <person name="Walt C."/>
            <person name="Boldt J."/>
            <person name="Bunk B."/>
            <person name="Haeckl F.J.F.P.J."/>
            <person name="Gunesch A.P."/>
            <person name="Birkelbach J."/>
            <person name="Nuebel U."/>
            <person name="Pietschmann T."/>
            <person name="Bach T."/>
            <person name="Mueller R."/>
        </authorList>
    </citation>
    <scope>NUCLEOTIDE SEQUENCE [LARGE SCALE GENOMIC DNA]</scope>
    <source>
        <strain evidence="15 16">MSr12523</strain>
    </source>
</reference>
<evidence type="ECO:0000256" key="8">
    <source>
        <dbReference type="ARBA" id="ARBA00023049"/>
    </source>
</evidence>
<dbReference type="InterPro" id="IPR014782">
    <property type="entry name" value="Peptidase_M1_dom"/>
</dbReference>
<evidence type="ECO:0000256" key="3">
    <source>
        <dbReference type="ARBA" id="ARBA00022438"/>
    </source>
</evidence>
<dbReference type="Gene3D" id="2.60.40.1910">
    <property type="match status" value="1"/>
</dbReference>
<dbReference type="InterPro" id="IPR034016">
    <property type="entry name" value="M1_APN-typ"/>
</dbReference>
<dbReference type="Gene3D" id="1.10.390.10">
    <property type="entry name" value="Neutral Protease Domain 2"/>
    <property type="match status" value="1"/>
</dbReference>
<evidence type="ECO:0000256" key="1">
    <source>
        <dbReference type="ARBA" id="ARBA00000098"/>
    </source>
</evidence>
<comment type="similarity">
    <text evidence="2 9">Belongs to the peptidase M1 family.</text>
</comment>
<name>A0ABZ2JWJ7_9BACT</name>
<keyword evidence="16" id="KW-1185">Reference proteome</keyword>
<accession>A0ABZ2JWJ7</accession>
<keyword evidence="11" id="KW-0732">Signal</keyword>
<dbReference type="InterPro" id="IPR024571">
    <property type="entry name" value="ERAP1-like_C_dom"/>
</dbReference>
<keyword evidence="8 9" id="KW-0482">Metalloprotease</keyword>
<keyword evidence="4 9" id="KW-0645">Protease</keyword>
<evidence type="ECO:0000259" key="12">
    <source>
        <dbReference type="Pfam" id="PF01433"/>
    </source>
</evidence>
<dbReference type="InterPro" id="IPR001930">
    <property type="entry name" value="Peptidase_M1"/>
</dbReference>
<feature type="domain" description="ERAP1-like C-terminal" evidence="13">
    <location>
        <begin position="575"/>
        <end position="899"/>
    </location>
</feature>
<dbReference type="Gene3D" id="2.60.40.1730">
    <property type="entry name" value="tricorn interacting facor f3 domain"/>
    <property type="match status" value="1"/>
</dbReference>
<dbReference type="InterPro" id="IPR027268">
    <property type="entry name" value="Peptidase_M4/M1_CTD_sf"/>
</dbReference>
<dbReference type="EC" id="3.4.11.-" evidence="9"/>
<keyword evidence="6 9" id="KW-0378">Hydrolase</keyword>
<proteinExistence type="inferred from homology"/>
<evidence type="ECO:0000256" key="2">
    <source>
        <dbReference type="ARBA" id="ARBA00010136"/>
    </source>
</evidence>
<dbReference type="Gene3D" id="1.25.50.20">
    <property type="match status" value="1"/>
</dbReference>
<comment type="catalytic activity">
    <reaction evidence="1">
        <text>Release of an N-terminal amino acid, Xaa-|-Yaa- from a peptide, amide or arylamide. Xaa is preferably Ala, but may be most amino acids including Pro (slow action). When a terminal hydrophobic residue is followed by a prolyl residue, the two may be released as an intact Xaa-Pro dipeptide.</text>
        <dbReference type="EC" id="3.4.11.2"/>
    </reaction>
</comment>
<dbReference type="SUPFAM" id="SSF55486">
    <property type="entry name" value="Metalloproteases ('zincins'), catalytic domain"/>
    <property type="match status" value="1"/>
</dbReference>
<dbReference type="Pfam" id="PF01433">
    <property type="entry name" value="Peptidase_M1"/>
    <property type="match status" value="1"/>
</dbReference>
<dbReference type="Proteomes" id="UP001379533">
    <property type="component" value="Chromosome"/>
</dbReference>
<dbReference type="SUPFAM" id="SSF63737">
    <property type="entry name" value="Leukotriene A4 hydrolase N-terminal domain"/>
    <property type="match status" value="1"/>
</dbReference>
<evidence type="ECO:0000256" key="4">
    <source>
        <dbReference type="ARBA" id="ARBA00022670"/>
    </source>
</evidence>
<keyword evidence="3 9" id="KW-0031">Aminopeptidase</keyword>
<keyword evidence="5 9" id="KW-0479">Metal-binding</keyword>
<sequence length="921" mass="100887">MQKTEISAACVIALSAWAAVTGCQAHEGAVSASPTAATPPQTTEASAKGRAPATPPALRLPETIRPVNYDAALTVVPTEARFDGHISIALDVQPAQTPSNVVWLNAAKLDVRSATINGVPAKVVPGGTNFIGIQTEQPLASGRATLVIDYSGEVSKRDASGLFTQKEGEDWYAFTQFESIDARRVFPSFDEPSFKVPWKLRLKVKRDQLALSNTPAVSEKIEGDYKIVQFAETKPLPSYLVAFAVGPFDVVDAGKAGKNNTQVRIIVPRGRSAEARYAKSESGAVLNKLEEYFGIPYPYEKLDCVDVPTFPGAMENPGLVTFDQGMILSVPEKETLHFRRFYTDVAAHEFAHQWFGDLVTTRWWDDIWLNEAFATWTTNRIIENWKTDWHKETERVTDTMHAMRDDSLVSARRIRQPIESNDDIVTAFDGITYQKGAAVIDMFEHAVGREAFRAGVKRYLTKYSHKTATADDFLSAVFEGENAKVVDAFKTFLDQPGLPLVKASLQCDAGKAPTLSLSQERYFPVGSDGKSSQKWQIPVCARYLGAAGKTATSCTTLKDAQGELPLAEAKSCPAWVNANADAHGYYRVAYKGELLSKLLAGKAGETRLTRAEKVALLGDMAALVRTNELSYSDALTAAAKLAGDPGKDVLLASVELVSGLQRADLVPAPLRPKYARFVRDTFGARAKKLGFAPRPGEDEDARLSRPTVLSLVADQGEDAALRTEAKTLAMRWLSEREKAKIDPEVVDVVLSLAAQNGDRALFDRMLSEARKSTSRFDRSQILRAMGHFRDPELLRSALGVLLMEEIDIRDGLRMFRGSQATLATREITYTFVKQNYDALVKRMPGEPGMPGFAASLPFWAGASFCDEGHAADVQAFFGERSTKYTGGPRELAQAVEGVKLCSAYRSLQEPNVSAFLQKRVP</sequence>
<dbReference type="PANTHER" id="PTHR11533">
    <property type="entry name" value="PROTEASE M1 ZINC METALLOPROTEASE"/>
    <property type="match status" value="1"/>
</dbReference>
<dbReference type="RefSeq" id="WP_394841475.1">
    <property type="nucleotide sequence ID" value="NZ_CP089982.1"/>
</dbReference>
<evidence type="ECO:0000313" key="16">
    <source>
        <dbReference type="Proteomes" id="UP001379533"/>
    </source>
</evidence>
<evidence type="ECO:0000256" key="7">
    <source>
        <dbReference type="ARBA" id="ARBA00022833"/>
    </source>
</evidence>
<gene>
    <name evidence="15" type="ORF">LZC95_30925</name>
</gene>
<evidence type="ECO:0000259" key="13">
    <source>
        <dbReference type="Pfam" id="PF11838"/>
    </source>
</evidence>
<evidence type="ECO:0000313" key="15">
    <source>
        <dbReference type="EMBL" id="WXA90855.1"/>
    </source>
</evidence>
<evidence type="ECO:0000256" key="9">
    <source>
        <dbReference type="RuleBase" id="RU364040"/>
    </source>
</evidence>